<name>A0A4D4KYN9_STRVO</name>
<comment type="caution">
    <text evidence="1">The sequence shown here is derived from an EMBL/GenBank/DDBJ whole genome shotgun (WGS) entry which is preliminary data.</text>
</comment>
<reference evidence="1 2" key="1">
    <citation type="journal article" date="2020" name="Int. J. Syst. Evol. Microbiol.">
        <title>Reclassification of Streptomyces castelarensis and Streptomyces sporoclivatus as later heterotypic synonyms of Streptomyces antimycoticus.</title>
        <authorList>
            <person name="Komaki H."/>
            <person name="Tamura T."/>
        </authorList>
    </citation>
    <scope>NUCLEOTIDE SEQUENCE [LARGE SCALE GENOMIC DNA]</scope>
    <source>
        <strain evidence="1 2">NBRC 13459</strain>
    </source>
</reference>
<evidence type="ECO:0000313" key="2">
    <source>
        <dbReference type="Proteomes" id="UP000301309"/>
    </source>
</evidence>
<evidence type="ECO:0000313" key="1">
    <source>
        <dbReference type="EMBL" id="GDY51976.1"/>
    </source>
</evidence>
<gene>
    <name evidence="1" type="ORF">SVIO_025990</name>
</gene>
<accession>A0A4D4KYN9</accession>
<keyword evidence="2" id="KW-1185">Reference proteome</keyword>
<dbReference type="EMBL" id="BJHW01000001">
    <property type="protein sequence ID" value="GDY51976.1"/>
    <property type="molecule type" value="Genomic_DNA"/>
</dbReference>
<organism evidence="1 2">
    <name type="scientific">Streptomyces violaceusniger</name>
    <dbReference type="NCBI Taxonomy" id="68280"/>
    <lineage>
        <taxon>Bacteria</taxon>
        <taxon>Bacillati</taxon>
        <taxon>Actinomycetota</taxon>
        <taxon>Actinomycetes</taxon>
        <taxon>Kitasatosporales</taxon>
        <taxon>Streptomycetaceae</taxon>
        <taxon>Streptomyces</taxon>
        <taxon>Streptomyces violaceusniger group</taxon>
    </lineage>
</organism>
<protein>
    <submittedName>
        <fullName evidence="1">Uncharacterized protein</fullName>
    </submittedName>
</protein>
<dbReference type="Proteomes" id="UP000301309">
    <property type="component" value="Unassembled WGS sequence"/>
</dbReference>
<sequence>MLPMGPPPRRRQIPARAALPYRNCIKYGMKTFCGPPAHQLRVLLQAIYTTGLRECRPGGYRNSPSRRSCCPDEPDSWSHILIDWKEVYYPHSPI</sequence>
<proteinExistence type="predicted"/>
<dbReference type="AlphaFoldDB" id="A0A4D4KYN9"/>